<sequence>MSSKRWKICDEQCVGGLRIVPAEGGRGVAVVIQRDPDALGQGGISAEEALINARLIAAAPELLAELEMLSSVVEGCGMAAMPEVECRLVFARAAIARATGDA</sequence>
<protein>
    <submittedName>
        <fullName evidence="1">Uncharacterized protein</fullName>
    </submittedName>
</protein>
<accession>A0A498CIN9</accession>
<organism evidence="1 2">
    <name type="scientific">Stenotrophomonas rhizophila</name>
    <dbReference type="NCBI Taxonomy" id="216778"/>
    <lineage>
        <taxon>Bacteria</taxon>
        <taxon>Pseudomonadati</taxon>
        <taxon>Pseudomonadota</taxon>
        <taxon>Gammaproteobacteria</taxon>
        <taxon>Lysobacterales</taxon>
        <taxon>Lysobacteraceae</taxon>
        <taxon>Stenotrophomonas</taxon>
    </lineage>
</organism>
<dbReference type="EMBL" id="RCDC01000004">
    <property type="protein sequence ID" value="RLK56270.1"/>
    <property type="molecule type" value="Genomic_DNA"/>
</dbReference>
<evidence type="ECO:0000313" key="1">
    <source>
        <dbReference type="EMBL" id="RLK56270.1"/>
    </source>
</evidence>
<name>A0A498CIN9_9GAMM</name>
<reference evidence="1 2" key="1">
    <citation type="submission" date="2018-10" db="EMBL/GenBank/DDBJ databases">
        <title>Comparative analysis of microorganisms from saline springs in Andes Mountain Range, Colombia.</title>
        <authorList>
            <person name="Rubin E."/>
        </authorList>
    </citation>
    <scope>NUCLEOTIDE SEQUENCE [LARGE SCALE GENOMIC DNA]</scope>
    <source>
        <strain evidence="1 2">USBA GBX 843</strain>
    </source>
</reference>
<evidence type="ECO:0000313" key="2">
    <source>
        <dbReference type="Proteomes" id="UP000274786"/>
    </source>
</evidence>
<comment type="caution">
    <text evidence="1">The sequence shown here is derived from an EMBL/GenBank/DDBJ whole genome shotgun (WGS) entry which is preliminary data.</text>
</comment>
<dbReference type="Proteomes" id="UP000274786">
    <property type="component" value="Unassembled WGS sequence"/>
</dbReference>
<dbReference type="AlphaFoldDB" id="A0A498CIN9"/>
<proteinExistence type="predicted"/>
<dbReference type="RefSeq" id="WP_121037276.1">
    <property type="nucleotide sequence ID" value="NZ_RCDC01000004.1"/>
</dbReference>
<gene>
    <name evidence="1" type="ORF">BCL79_0654</name>
</gene>